<evidence type="ECO:0000313" key="2">
    <source>
        <dbReference type="EMBL" id="KAF2071983.1"/>
    </source>
</evidence>
<evidence type="ECO:0000313" key="3">
    <source>
        <dbReference type="Proteomes" id="UP000695562"/>
    </source>
</evidence>
<sequence length="279" mass="32056">MAQPYKLQKPKEEIPLETSIINVWNEKIDELPVYKDLPRLAGRITIESAKSLNEIKLLELENNPPSLRLSKDMQEIGKFKIDKLEEITPISSNSSADEKVWHNVQSVVCKLADIFETPDKAQIIKNAFNTSKPSSDYQLTLPSLFESCMDVENSKVVKILKLIHQNIIYIGTYELKTKVPFLMTYMTKDVRGAEGWRINVFSKDTVSVTHTKREESLATAPSDKQFWLEWQLHVTLNKELTEITHSSLKITDLQFKQGINPQFKEEIKRNLCSGNLYVS</sequence>
<dbReference type="EMBL" id="AJWJ01000320">
    <property type="protein sequence ID" value="KAF2071983.1"/>
    <property type="molecule type" value="Genomic_DNA"/>
</dbReference>
<dbReference type="PANTHER" id="PTHR36127:SF3">
    <property type="entry name" value="COMM DOMAIN-CONTAINING PROTEIN"/>
    <property type="match status" value="1"/>
</dbReference>
<accession>A0A8J4UYT0</accession>
<dbReference type="PANTHER" id="PTHR36127">
    <property type="entry name" value="EXPRESSED PROTEIN"/>
    <property type="match status" value="1"/>
</dbReference>
<keyword evidence="3" id="KW-1185">Reference proteome</keyword>
<dbReference type="OrthoDB" id="18123at2759"/>
<protein>
    <recommendedName>
        <fullName evidence="1">Ras guanine nucleotide exchange factor glfB-like C-terminal domain-containing protein</fullName>
    </recommendedName>
</protein>
<name>A0A8J4UYT0_9MYCE</name>
<evidence type="ECO:0000259" key="1">
    <source>
        <dbReference type="Pfam" id="PF24929"/>
    </source>
</evidence>
<dbReference type="Proteomes" id="UP000695562">
    <property type="component" value="Unassembled WGS sequence"/>
</dbReference>
<dbReference type="InterPro" id="IPR056651">
    <property type="entry name" value="GlfB-like_C"/>
</dbReference>
<organism evidence="2 3">
    <name type="scientific">Polysphondylium violaceum</name>
    <dbReference type="NCBI Taxonomy" id="133409"/>
    <lineage>
        <taxon>Eukaryota</taxon>
        <taxon>Amoebozoa</taxon>
        <taxon>Evosea</taxon>
        <taxon>Eumycetozoa</taxon>
        <taxon>Dictyostelia</taxon>
        <taxon>Dictyosteliales</taxon>
        <taxon>Dictyosteliaceae</taxon>
        <taxon>Polysphondylium</taxon>
    </lineage>
</organism>
<gene>
    <name evidence="2" type="ORF">CYY_006696</name>
</gene>
<dbReference type="Pfam" id="PF24929">
    <property type="entry name" value="GlfB_C"/>
    <property type="match status" value="1"/>
</dbReference>
<dbReference type="AlphaFoldDB" id="A0A8J4UYT0"/>
<reference evidence="2" key="1">
    <citation type="submission" date="2020-01" db="EMBL/GenBank/DDBJ databases">
        <title>Development of genomics and gene disruption for Polysphondylium violaceum indicates a role for the polyketide synthase stlB in stalk morphogenesis.</title>
        <authorList>
            <person name="Narita B."/>
            <person name="Kawabe Y."/>
            <person name="Kin K."/>
            <person name="Saito T."/>
            <person name="Gibbs R."/>
            <person name="Kuspa A."/>
            <person name="Muzny D."/>
            <person name="Queller D."/>
            <person name="Richards S."/>
            <person name="Strassman J."/>
            <person name="Sucgang R."/>
            <person name="Worley K."/>
            <person name="Schaap P."/>
        </authorList>
    </citation>
    <scope>NUCLEOTIDE SEQUENCE</scope>
    <source>
        <strain evidence="2">QSvi11</strain>
    </source>
</reference>
<feature type="domain" description="Ras guanine nucleotide exchange factor glfB-like C-terminal" evidence="1">
    <location>
        <begin position="20"/>
        <end position="268"/>
    </location>
</feature>
<proteinExistence type="predicted"/>
<comment type="caution">
    <text evidence="2">The sequence shown here is derived from an EMBL/GenBank/DDBJ whole genome shotgun (WGS) entry which is preliminary data.</text>
</comment>